<evidence type="ECO:0000313" key="1">
    <source>
        <dbReference type="EMBL" id="KAJ8892330.1"/>
    </source>
</evidence>
<keyword evidence="2" id="KW-1185">Reference proteome</keyword>
<proteinExistence type="predicted"/>
<name>A0ABQ9I7V5_9NEOP</name>
<gene>
    <name evidence="1" type="ORF">PR048_004910</name>
</gene>
<accession>A0ABQ9I7V5</accession>
<sequence>MVLQKLLTTSQNNYIVLDVTGNASVIIDESTSFGATSTLSVYIMCEVSKEIPHTILRFWT</sequence>
<comment type="caution">
    <text evidence="1">The sequence shown here is derived from an EMBL/GenBank/DDBJ whole genome shotgun (WGS) entry which is preliminary data.</text>
</comment>
<dbReference type="EMBL" id="JARBHB010000002">
    <property type="protein sequence ID" value="KAJ8892330.1"/>
    <property type="molecule type" value="Genomic_DNA"/>
</dbReference>
<dbReference type="Proteomes" id="UP001159363">
    <property type="component" value="Chromosome 2"/>
</dbReference>
<reference evidence="1 2" key="1">
    <citation type="submission" date="2023-02" db="EMBL/GenBank/DDBJ databases">
        <title>LHISI_Scaffold_Assembly.</title>
        <authorList>
            <person name="Stuart O.P."/>
            <person name="Cleave R."/>
            <person name="Magrath M.J.L."/>
            <person name="Mikheyev A.S."/>
        </authorList>
    </citation>
    <scope>NUCLEOTIDE SEQUENCE [LARGE SCALE GENOMIC DNA]</scope>
    <source>
        <strain evidence="1">Daus_M_001</strain>
        <tissue evidence="1">Leg muscle</tissue>
    </source>
</reference>
<organism evidence="1 2">
    <name type="scientific">Dryococelus australis</name>
    <dbReference type="NCBI Taxonomy" id="614101"/>
    <lineage>
        <taxon>Eukaryota</taxon>
        <taxon>Metazoa</taxon>
        <taxon>Ecdysozoa</taxon>
        <taxon>Arthropoda</taxon>
        <taxon>Hexapoda</taxon>
        <taxon>Insecta</taxon>
        <taxon>Pterygota</taxon>
        <taxon>Neoptera</taxon>
        <taxon>Polyneoptera</taxon>
        <taxon>Phasmatodea</taxon>
        <taxon>Verophasmatodea</taxon>
        <taxon>Anareolatae</taxon>
        <taxon>Phasmatidae</taxon>
        <taxon>Eurycanthinae</taxon>
        <taxon>Dryococelus</taxon>
    </lineage>
</organism>
<protein>
    <submittedName>
        <fullName evidence="1">Uncharacterized protein</fullName>
    </submittedName>
</protein>
<evidence type="ECO:0000313" key="2">
    <source>
        <dbReference type="Proteomes" id="UP001159363"/>
    </source>
</evidence>